<evidence type="ECO:0000313" key="1">
    <source>
        <dbReference type="EMBL" id="MBB1488762.1"/>
    </source>
</evidence>
<protein>
    <recommendedName>
        <fullName evidence="3">DUF4145 domain-containing protein</fullName>
    </recommendedName>
</protein>
<evidence type="ECO:0000313" key="2">
    <source>
        <dbReference type="Proteomes" id="UP000565262"/>
    </source>
</evidence>
<dbReference type="EMBL" id="JACJFM010000034">
    <property type="protein sequence ID" value="MBB1488762.1"/>
    <property type="molecule type" value="Genomic_DNA"/>
</dbReference>
<evidence type="ECO:0008006" key="3">
    <source>
        <dbReference type="Google" id="ProtNLM"/>
    </source>
</evidence>
<keyword evidence="2" id="KW-1185">Reference proteome</keyword>
<reference evidence="1 2" key="1">
    <citation type="submission" date="2020-08" db="EMBL/GenBank/DDBJ databases">
        <title>Oceanospirillum sp. nov. isolated from marine sediment.</title>
        <authorList>
            <person name="Ji X."/>
        </authorList>
    </citation>
    <scope>NUCLEOTIDE SEQUENCE [LARGE SCALE GENOMIC DNA]</scope>
    <source>
        <strain evidence="1 2">D5</strain>
    </source>
</reference>
<organism evidence="1 2">
    <name type="scientific">Oceanospirillum sediminis</name>
    <dbReference type="NCBI Taxonomy" id="2760088"/>
    <lineage>
        <taxon>Bacteria</taxon>
        <taxon>Pseudomonadati</taxon>
        <taxon>Pseudomonadota</taxon>
        <taxon>Gammaproteobacteria</taxon>
        <taxon>Oceanospirillales</taxon>
        <taxon>Oceanospirillaceae</taxon>
        <taxon>Oceanospirillum</taxon>
    </lineage>
</organism>
<gene>
    <name evidence="1" type="ORF">H4O21_19320</name>
</gene>
<dbReference type="RefSeq" id="WP_182810530.1">
    <property type="nucleotide sequence ID" value="NZ_JACJFM010000034.1"/>
</dbReference>
<dbReference type="AlphaFoldDB" id="A0A839IVJ7"/>
<accession>A0A839IVJ7</accession>
<proteinExistence type="predicted"/>
<dbReference type="Proteomes" id="UP000565262">
    <property type="component" value="Unassembled WGS sequence"/>
</dbReference>
<comment type="caution">
    <text evidence="1">The sequence shown here is derived from an EMBL/GenBank/DDBJ whole genome shotgun (WGS) entry which is preliminary data.</text>
</comment>
<name>A0A839IVJ7_9GAMM</name>
<sequence length="258" mass="29534">MDSRYSKLEEELKELVTQGEVLQISIALDLGLLNDKQTEEFKDLKLPNIKDSYQKWYSLALQVVRQILPDRLDDFVLQYKNEKRKNTDFLTYTISDYLIGLRTTRGYETVVDGSAAYPKFETQLGILKSAKTRFKNAIFDISEVLQADIFDSEIEAAKELNKKGFVRASGAIGGVVLEKHLGKVCAHHGLKSRKKNPSISDFYQLLKENGTIDTAQWRFIQHLGDIRNLCDHPKEKEPTKDEIVDFLVGVEKVIKTVY</sequence>